<feature type="region of interest" description="Disordered" evidence="1">
    <location>
        <begin position="25"/>
        <end position="77"/>
    </location>
</feature>
<feature type="compositionally biased region" description="Low complexity" evidence="1">
    <location>
        <begin position="49"/>
        <end position="73"/>
    </location>
</feature>
<dbReference type="RefSeq" id="WP_249314522.1">
    <property type="nucleotide sequence ID" value="NZ_JACRSR010000001.1"/>
</dbReference>
<name>A0A926D3C7_9FIRM</name>
<sequence length="223" mass="22779">MKKIVALIMVVGMFAMALTACGGTDAATPSPEATPSAAATPAPTPEATPAPETTPAEAEVGGVSTPESVTTEETVTKAGDKYEGAGFTVTLPEGFSGTADEEGAMYTKMDMNEGKVEMIMIMNTDAAGGSVSDLTDEQLAQLGEQMMGASDENAESNVSRSQISGKDAVKLEITQTQDSVVITGEAYMFDSNDSLATVLVVSSGTEAGLSADMQGVLDSVVIE</sequence>
<organism evidence="3 4">
    <name type="scientific">Gehongia tenuis</name>
    <dbReference type="NCBI Taxonomy" id="2763655"/>
    <lineage>
        <taxon>Bacteria</taxon>
        <taxon>Bacillati</taxon>
        <taxon>Bacillota</taxon>
        <taxon>Clostridia</taxon>
        <taxon>Christensenellales</taxon>
        <taxon>Christensenellaceae</taxon>
        <taxon>Gehongia</taxon>
    </lineage>
</organism>
<feature type="signal peptide" evidence="2">
    <location>
        <begin position="1"/>
        <end position="22"/>
    </location>
</feature>
<feature type="chain" id="PRO_5038394866" evidence="2">
    <location>
        <begin position="23"/>
        <end position="223"/>
    </location>
</feature>
<dbReference type="AlphaFoldDB" id="A0A926D3C7"/>
<protein>
    <submittedName>
        <fullName evidence="3">Uncharacterized protein</fullName>
    </submittedName>
</protein>
<reference evidence="3" key="1">
    <citation type="submission" date="2020-08" db="EMBL/GenBank/DDBJ databases">
        <title>Genome public.</title>
        <authorList>
            <person name="Liu C."/>
            <person name="Sun Q."/>
        </authorList>
    </citation>
    <scope>NUCLEOTIDE SEQUENCE</scope>
    <source>
        <strain evidence="3">NSJ-53</strain>
    </source>
</reference>
<keyword evidence="4" id="KW-1185">Reference proteome</keyword>
<feature type="compositionally biased region" description="Low complexity" evidence="1">
    <location>
        <begin position="26"/>
        <end position="41"/>
    </location>
</feature>
<evidence type="ECO:0000256" key="1">
    <source>
        <dbReference type="SAM" id="MobiDB-lite"/>
    </source>
</evidence>
<evidence type="ECO:0000313" key="3">
    <source>
        <dbReference type="EMBL" id="MBC8530548.1"/>
    </source>
</evidence>
<dbReference type="PROSITE" id="PS51257">
    <property type="entry name" value="PROKAR_LIPOPROTEIN"/>
    <property type="match status" value="1"/>
</dbReference>
<comment type="caution">
    <text evidence="3">The sequence shown here is derived from an EMBL/GenBank/DDBJ whole genome shotgun (WGS) entry which is preliminary data.</text>
</comment>
<keyword evidence="2" id="KW-0732">Signal</keyword>
<evidence type="ECO:0000313" key="4">
    <source>
        <dbReference type="Proteomes" id="UP000623172"/>
    </source>
</evidence>
<accession>A0A926D3C7</accession>
<dbReference type="EMBL" id="JACRSR010000001">
    <property type="protein sequence ID" value="MBC8530548.1"/>
    <property type="molecule type" value="Genomic_DNA"/>
</dbReference>
<dbReference type="Gene3D" id="3.40.1000.10">
    <property type="entry name" value="Mog1/PsbP, alpha/beta/alpha sandwich"/>
    <property type="match status" value="1"/>
</dbReference>
<gene>
    <name evidence="3" type="ORF">H8696_01635</name>
</gene>
<dbReference type="Proteomes" id="UP000623172">
    <property type="component" value="Unassembled WGS sequence"/>
</dbReference>
<proteinExistence type="predicted"/>
<evidence type="ECO:0000256" key="2">
    <source>
        <dbReference type="SAM" id="SignalP"/>
    </source>
</evidence>